<dbReference type="AlphaFoldDB" id="A0A4Z2HZ60"/>
<feature type="compositionally biased region" description="Polar residues" evidence="3">
    <location>
        <begin position="482"/>
        <end position="499"/>
    </location>
</feature>
<evidence type="ECO:0000256" key="2">
    <source>
        <dbReference type="ARBA" id="ARBA00022737"/>
    </source>
</evidence>
<comment type="caution">
    <text evidence="5">The sequence shown here is derived from an EMBL/GenBank/DDBJ whole genome shotgun (WGS) entry which is preliminary data.</text>
</comment>
<dbReference type="Pfam" id="PF05729">
    <property type="entry name" value="NACHT"/>
    <property type="match status" value="1"/>
</dbReference>
<dbReference type="PANTHER" id="PTHR47189:SF1">
    <property type="entry name" value="MHC CLASS II TRANSACTIVATOR"/>
    <property type="match status" value="1"/>
</dbReference>
<protein>
    <submittedName>
        <fullName evidence="5">Protein NLRC5</fullName>
    </submittedName>
</protein>
<keyword evidence="1" id="KW-0433">Leucine-rich repeat</keyword>
<dbReference type="GO" id="GO:0045944">
    <property type="term" value="P:positive regulation of transcription by RNA polymerase II"/>
    <property type="evidence" value="ECO:0007669"/>
    <property type="project" value="TreeGrafter"/>
</dbReference>
<feature type="region of interest" description="Disordered" evidence="3">
    <location>
        <begin position="460"/>
        <end position="499"/>
    </location>
</feature>
<sequence>MDEGVDREDENVNSVLAQESSQLLPILSGPPPHSHHAIVPNDAGCYGNSASISPSTAAVAEHIEALLEYFRGGTAADCCNFLQSLCLLCEDIPMQLESRLMSVAGYVNSVCEHSTPSVTDGKPSDQLIKHPRIDYWMQYIGEVMHFLQRRSLSERLVRQVQPENVWVGLRTANRGRPDQTTGSADKGGKTPESDGDYGSMDSRVTLESFIQGCTRKGPISSSYLFVLLEFRQLNVLSRPLSLSELLFQHYVPIKESNHGKESIVDYLLSNPEQSCWVLDGYDEFNSRLAKQEVQTEQFDPEKPWPVADLTSGLLNRQLPGCTVMVTGRLRNVIDLEGMSDKVGQLLGWDWHEIKEYVDNFFGDKGKNMQVYLGVLDSFPSRDPDTRGSNDQLDTMRLPQSILSQHRSELCELSWNGLEDSKSLFMEEDISQEVLEFSIKIGLFSQGGDVMRNNSFQESTARLTENDTGLDSPSEEDGEAKVSQENNVRTQKQTTGDRIG</sequence>
<keyword evidence="6" id="KW-1185">Reference proteome</keyword>
<evidence type="ECO:0000259" key="4">
    <source>
        <dbReference type="Pfam" id="PF05729"/>
    </source>
</evidence>
<feature type="domain" description="NACHT" evidence="4">
    <location>
        <begin position="222"/>
        <end position="363"/>
    </location>
</feature>
<dbReference type="Gene3D" id="1.10.533.20">
    <property type="match status" value="1"/>
</dbReference>
<dbReference type="InterPro" id="IPR007111">
    <property type="entry name" value="NACHT_NTPase"/>
</dbReference>
<name>A0A4Z2HZ60_9TELE</name>
<evidence type="ECO:0000313" key="6">
    <source>
        <dbReference type="Proteomes" id="UP000314294"/>
    </source>
</evidence>
<accession>A0A4Z2HZ60</accession>
<evidence type="ECO:0000256" key="1">
    <source>
        <dbReference type="ARBA" id="ARBA00022614"/>
    </source>
</evidence>
<feature type="compositionally biased region" description="Polar residues" evidence="3">
    <location>
        <begin position="460"/>
        <end position="470"/>
    </location>
</feature>
<dbReference type="PANTHER" id="PTHR47189">
    <property type="entry name" value="MHC CLASS II TRANSACTIVATOR"/>
    <property type="match status" value="1"/>
</dbReference>
<dbReference type="Gene3D" id="3.40.50.300">
    <property type="entry name" value="P-loop containing nucleotide triphosphate hydrolases"/>
    <property type="match status" value="1"/>
</dbReference>
<reference evidence="5 6" key="1">
    <citation type="submission" date="2019-03" db="EMBL/GenBank/DDBJ databases">
        <title>First draft genome of Liparis tanakae, snailfish: a comprehensive survey of snailfish specific genes.</title>
        <authorList>
            <person name="Kim W."/>
            <person name="Song I."/>
            <person name="Jeong J.-H."/>
            <person name="Kim D."/>
            <person name="Kim S."/>
            <person name="Ryu S."/>
            <person name="Song J.Y."/>
            <person name="Lee S.K."/>
        </authorList>
    </citation>
    <scope>NUCLEOTIDE SEQUENCE [LARGE SCALE GENOMIC DNA]</scope>
    <source>
        <tissue evidence="5">Muscle</tissue>
    </source>
</reference>
<dbReference type="Proteomes" id="UP000314294">
    <property type="component" value="Unassembled WGS sequence"/>
</dbReference>
<organism evidence="5 6">
    <name type="scientific">Liparis tanakae</name>
    <name type="common">Tanaka's snailfish</name>
    <dbReference type="NCBI Taxonomy" id="230148"/>
    <lineage>
        <taxon>Eukaryota</taxon>
        <taxon>Metazoa</taxon>
        <taxon>Chordata</taxon>
        <taxon>Craniata</taxon>
        <taxon>Vertebrata</taxon>
        <taxon>Euteleostomi</taxon>
        <taxon>Actinopterygii</taxon>
        <taxon>Neopterygii</taxon>
        <taxon>Teleostei</taxon>
        <taxon>Neoteleostei</taxon>
        <taxon>Acanthomorphata</taxon>
        <taxon>Eupercaria</taxon>
        <taxon>Perciformes</taxon>
        <taxon>Cottioidei</taxon>
        <taxon>Cottales</taxon>
        <taxon>Liparidae</taxon>
        <taxon>Liparis</taxon>
    </lineage>
</organism>
<keyword evidence="2" id="KW-0677">Repeat</keyword>
<dbReference type="OrthoDB" id="120976at2759"/>
<dbReference type="EMBL" id="SRLO01000154">
    <property type="protein sequence ID" value="TNN71139.1"/>
    <property type="molecule type" value="Genomic_DNA"/>
</dbReference>
<dbReference type="GO" id="GO:0045348">
    <property type="term" value="P:positive regulation of MHC class II biosynthetic process"/>
    <property type="evidence" value="ECO:0007669"/>
    <property type="project" value="TreeGrafter"/>
</dbReference>
<dbReference type="GO" id="GO:0045345">
    <property type="term" value="P:positive regulation of MHC class I biosynthetic process"/>
    <property type="evidence" value="ECO:0007669"/>
    <property type="project" value="TreeGrafter"/>
</dbReference>
<evidence type="ECO:0000313" key="5">
    <source>
        <dbReference type="EMBL" id="TNN71139.1"/>
    </source>
</evidence>
<dbReference type="InterPro" id="IPR027417">
    <property type="entry name" value="P-loop_NTPase"/>
</dbReference>
<gene>
    <name evidence="5" type="primary">nlrc5_1</name>
    <name evidence="5" type="ORF">EYF80_018659</name>
</gene>
<proteinExistence type="predicted"/>
<feature type="region of interest" description="Disordered" evidence="3">
    <location>
        <begin position="170"/>
        <end position="199"/>
    </location>
</feature>
<evidence type="ECO:0000256" key="3">
    <source>
        <dbReference type="SAM" id="MobiDB-lite"/>
    </source>
</evidence>